<dbReference type="Proteomes" id="UP000095280">
    <property type="component" value="Unplaced"/>
</dbReference>
<dbReference type="AlphaFoldDB" id="A0A1I8I017"/>
<keyword evidence="1" id="KW-1185">Reference proteome</keyword>
<name>A0A1I8I017_9PLAT</name>
<accession>A0A1I8I017</accession>
<reference evidence="2" key="1">
    <citation type="submission" date="2016-11" db="UniProtKB">
        <authorList>
            <consortium name="WormBaseParasite"/>
        </authorList>
    </citation>
    <scope>IDENTIFICATION</scope>
</reference>
<protein>
    <submittedName>
        <fullName evidence="2">Secreted protein</fullName>
    </submittedName>
</protein>
<organism evidence="1 2">
    <name type="scientific">Macrostomum lignano</name>
    <dbReference type="NCBI Taxonomy" id="282301"/>
    <lineage>
        <taxon>Eukaryota</taxon>
        <taxon>Metazoa</taxon>
        <taxon>Spiralia</taxon>
        <taxon>Lophotrochozoa</taxon>
        <taxon>Platyhelminthes</taxon>
        <taxon>Rhabditophora</taxon>
        <taxon>Macrostomorpha</taxon>
        <taxon>Macrostomida</taxon>
        <taxon>Macrostomidae</taxon>
        <taxon>Macrostomum</taxon>
    </lineage>
</organism>
<dbReference type="WBParaSite" id="maker-uti_cns_0009019-snap-gene-0.2-mRNA-1">
    <property type="protein sequence ID" value="maker-uti_cns_0009019-snap-gene-0.2-mRNA-1"/>
    <property type="gene ID" value="maker-uti_cns_0009019-snap-gene-0.2"/>
</dbReference>
<evidence type="ECO:0000313" key="2">
    <source>
        <dbReference type="WBParaSite" id="maker-uti_cns_0009019-snap-gene-0.2-mRNA-1"/>
    </source>
</evidence>
<evidence type="ECO:0000313" key="1">
    <source>
        <dbReference type="Proteomes" id="UP000095280"/>
    </source>
</evidence>
<proteinExistence type="predicted"/>
<sequence length="104" mass="12301">HFRRCSQSHRPANRQLAECQTDLSCIKQQTDSLAEFSARRLSFRSFLNDICLSIRLWPRETSQHLHWFYCSCCLLGCTAFSAESRTSRMRHLMEMKLMREEGLL</sequence>